<dbReference type="AlphaFoldDB" id="A0A0B1S5K8"/>
<keyword evidence="2" id="KW-1185">Reference proteome</keyword>
<organism evidence="1 2">
    <name type="scientific">Oesophagostomum dentatum</name>
    <name type="common">Nodular worm</name>
    <dbReference type="NCBI Taxonomy" id="61180"/>
    <lineage>
        <taxon>Eukaryota</taxon>
        <taxon>Metazoa</taxon>
        <taxon>Ecdysozoa</taxon>
        <taxon>Nematoda</taxon>
        <taxon>Chromadorea</taxon>
        <taxon>Rhabditida</taxon>
        <taxon>Rhabditina</taxon>
        <taxon>Rhabditomorpha</taxon>
        <taxon>Strongyloidea</taxon>
        <taxon>Strongylidae</taxon>
        <taxon>Oesophagostomum</taxon>
    </lineage>
</organism>
<evidence type="ECO:0000313" key="1">
    <source>
        <dbReference type="EMBL" id="KHJ80209.1"/>
    </source>
</evidence>
<evidence type="ECO:0000313" key="2">
    <source>
        <dbReference type="Proteomes" id="UP000053660"/>
    </source>
</evidence>
<protein>
    <submittedName>
        <fullName evidence="1">Uncharacterized protein</fullName>
    </submittedName>
</protein>
<dbReference type="Proteomes" id="UP000053660">
    <property type="component" value="Unassembled WGS sequence"/>
</dbReference>
<proteinExistence type="predicted"/>
<reference evidence="1 2" key="1">
    <citation type="submission" date="2014-03" db="EMBL/GenBank/DDBJ databases">
        <title>Draft genome of the hookworm Oesophagostomum dentatum.</title>
        <authorList>
            <person name="Mitreva M."/>
        </authorList>
    </citation>
    <scope>NUCLEOTIDE SEQUENCE [LARGE SCALE GENOMIC DNA]</scope>
    <source>
        <strain evidence="1 2">OD-Hann</strain>
    </source>
</reference>
<accession>A0A0B1S5K8</accession>
<dbReference type="EMBL" id="KN601468">
    <property type="protein sequence ID" value="KHJ80209.1"/>
    <property type="molecule type" value="Genomic_DNA"/>
</dbReference>
<sequence>MLSTATSDCNNPWTEEGKKTCVESEELENNGERVIAVLQKAYDKCEVAKPGESIGVDKLTAKAYEALKIIYALF</sequence>
<name>A0A0B1S5K8_OESDE</name>
<gene>
    <name evidence="1" type="ORF">OESDEN_20119</name>
</gene>